<reference evidence="1 2" key="1">
    <citation type="submission" date="2018-03" db="EMBL/GenBank/DDBJ databases">
        <title>Bioinformatic expansion and discovery of thiopeptide antibiotics.</title>
        <authorList>
            <person name="Schwalen C.J."/>
            <person name="Hudson G.A."/>
            <person name="Mitchell D.A."/>
        </authorList>
    </citation>
    <scope>NUCLEOTIDE SEQUENCE [LARGE SCALE GENOMIC DNA]</scope>
    <source>
        <strain evidence="1 2">NRRL 8041</strain>
    </source>
</reference>
<accession>A0A318NAH1</accession>
<sequence>MWEADRTIARLCATSYVQQVFPEAVRLWGTDSEPTEPDELDAVWRMPGDDGERLLVVTALAGEYELPRRRLPYGTTVVGGTRDYLRYAVERLREHGRNDLAGAIEQEMYADRLWYFELAAVVTVVNGEHRVEDVRARQYDISDASLLRALLMAIRAGDRDAIEKLRQPFGEDLLKALVNTYPSLDTWPQRAHLVRAVSGHHGPVVTPVMAAILDIPDDAGGSGDPDMAREVRAIALNALEAGGSAERFMRYYEDDEAAAAAIARYRAG</sequence>
<gene>
    <name evidence="1" type="ORF">C7C45_31090</name>
</gene>
<evidence type="ECO:0000313" key="2">
    <source>
        <dbReference type="Proteomes" id="UP000248333"/>
    </source>
</evidence>
<dbReference type="AlphaFoldDB" id="A0A318NAH1"/>
<dbReference type="EMBL" id="PYBV01000058">
    <property type="protein sequence ID" value="PYC63869.1"/>
    <property type="molecule type" value="Genomic_DNA"/>
</dbReference>
<proteinExistence type="predicted"/>
<organism evidence="1 2">
    <name type="scientific">Micromonospora arborensis</name>
    <dbReference type="NCBI Taxonomy" id="2116518"/>
    <lineage>
        <taxon>Bacteria</taxon>
        <taxon>Bacillati</taxon>
        <taxon>Actinomycetota</taxon>
        <taxon>Actinomycetes</taxon>
        <taxon>Micromonosporales</taxon>
        <taxon>Micromonosporaceae</taxon>
        <taxon>Micromonospora</taxon>
    </lineage>
</organism>
<evidence type="ECO:0000313" key="1">
    <source>
        <dbReference type="EMBL" id="PYC63869.1"/>
    </source>
</evidence>
<protein>
    <submittedName>
        <fullName evidence="1">Uncharacterized protein</fullName>
    </submittedName>
</protein>
<comment type="caution">
    <text evidence="1">The sequence shown here is derived from an EMBL/GenBank/DDBJ whole genome shotgun (WGS) entry which is preliminary data.</text>
</comment>
<name>A0A318NAH1_9ACTN</name>
<dbReference type="Proteomes" id="UP000248333">
    <property type="component" value="Unassembled WGS sequence"/>
</dbReference>
<keyword evidence="2" id="KW-1185">Reference proteome</keyword>